<dbReference type="SMART" id="SM00913">
    <property type="entry name" value="IBN_N"/>
    <property type="match status" value="1"/>
</dbReference>
<evidence type="ECO:0000256" key="1">
    <source>
        <dbReference type="ARBA" id="ARBA00004123"/>
    </source>
</evidence>
<dbReference type="GeneID" id="125178875"/>
<comment type="subcellular location">
    <subcellularLocation>
        <location evidence="1">Nucleus</location>
    </subcellularLocation>
</comment>
<dbReference type="Pfam" id="PF03810">
    <property type="entry name" value="IBN_N"/>
    <property type="match status" value="1"/>
</dbReference>
<dbReference type="OrthoDB" id="361693at2759"/>
<name>A0A979FR70_HYAAZ</name>
<evidence type="ECO:0000313" key="5">
    <source>
        <dbReference type="Proteomes" id="UP000694843"/>
    </source>
</evidence>
<sequence>MNGSTDSMAAVAAVLRDAASQQPELLRPAEQQLQQWEKLPGFYLTLMQVYLNQSLDTNTRWMAVLCFKNGVDKFWRNVGEHKISEDEKVATKI</sequence>
<evidence type="ECO:0000313" key="6">
    <source>
        <dbReference type="RefSeq" id="XP_047739613.1"/>
    </source>
</evidence>
<dbReference type="AlphaFoldDB" id="A0A979FR70"/>
<feature type="domain" description="Importin N-terminal" evidence="4">
    <location>
        <begin position="29"/>
        <end position="93"/>
    </location>
</feature>
<evidence type="ECO:0000256" key="3">
    <source>
        <dbReference type="ARBA" id="ARBA00023242"/>
    </source>
</evidence>
<dbReference type="RefSeq" id="XP_047739613.1">
    <property type="nucleotide sequence ID" value="XM_047883657.1"/>
</dbReference>
<accession>A0A979FR70</accession>
<dbReference type="SUPFAM" id="SSF48371">
    <property type="entry name" value="ARM repeat"/>
    <property type="match status" value="1"/>
</dbReference>
<dbReference type="GO" id="GO:0031267">
    <property type="term" value="F:small GTPase binding"/>
    <property type="evidence" value="ECO:0007669"/>
    <property type="project" value="InterPro"/>
</dbReference>
<reference evidence="6" key="1">
    <citation type="submission" date="2025-08" db="UniProtKB">
        <authorList>
            <consortium name="RefSeq"/>
        </authorList>
    </citation>
    <scope>IDENTIFICATION</scope>
    <source>
        <tissue evidence="6">Whole organism</tissue>
    </source>
</reference>
<dbReference type="OMA" id="NTRWMAV"/>
<keyword evidence="3" id="KW-0539">Nucleus</keyword>
<dbReference type="Gene3D" id="1.25.10.10">
    <property type="entry name" value="Leucine-rich Repeat Variant"/>
    <property type="match status" value="1"/>
</dbReference>
<protein>
    <submittedName>
        <fullName evidence="6">Importin-11-like</fullName>
    </submittedName>
</protein>
<dbReference type="GO" id="GO:0005829">
    <property type="term" value="C:cytosol"/>
    <property type="evidence" value="ECO:0007669"/>
    <property type="project" value="TreeGrafter"/>
</dbReference>
<dbReference type="GO" id="GO:0006606">
    <property type="term" value="P:protein import into nucleus"/>
    <property type="evidence" value="ECO:0007669"/>
    <property type="project" value="TreeGrafter"/>
</dbReference>
<dbReference type="InterPro" id="IPR011989">
    <property type="entry name" value="ARM-like"/>
</dbReference>
<gene>
    <name evidence="6" type="primary">LOC125178875</name>
</gene>
<evidence type="ECO:0000256" key="2">
    <source>
        <dbReference type="ARBA" id="ARBA00022448"/>
    </source>
</evidence>
<dbReference type="Proteomes" id="UP000694843">
    <property type="component" value="Unplaced"/>
</dbReference>
<dbReference type="KEGG" id="hazt:125178875"/>
<keyword evidence="2" id="KW-0813">Transport</keyword>
<evidence type="ECO:0000259" key="4">
    <source>
        <dbReference type="PROSITE" id="PS50166"/>
    </source>
</evidence>
<dbReference type="InterPro" id="IPR016024">
    <property type="entry name" value="ARM-type_fold"/>
</dbReference>
<organism evidence="5 6">
    <name type="scientific">Hyalella azteca</name>
    <name type="common">Amphipod</name>
    <dbReference type="NCBI Taxonomy" id="294128"/>
    <lineage>
        <taxon>Eukaryota</taxon>
        <taxon>Metazoa</taxon>
        <taxon>Ecdysozoa</taxon>
        <taxon>Arthropoda</taxon>
        <taxon>Crustacea</taxon>
        <taxon>Multicrustacea</taxon>
        <taxon>Malacostraca</taxon>
        <taxon>Eumalacostraca</taxon>
        <taxon>Peracarida</taxon>
        <taxon>Amphipoda</taxon>
        <taxon>Senticaudata</taxon>
        <taxon>Talitrida</taxon>
        <taxon>Talitroidea</taxon>
        <taxon>Hyalellidae</taxon>
        <taxon>Hyalella</taxon>
    </lineage>
</organism>
<dbReference type="InterPro" id="IPR001494">
    <property type="entry name" value="Importin-beta_N"/>
</dbReference>
<proteinExistence type="predicted"/>
<dbReference type="PANTHER" id="PTHR10997">
    <property type="entry name" value="IMPORTIN-7, 8, 11"/>
    <property type="match status" value="1"/>
</dbReference>
<dbReference type="PANTHER" id="PTHR10997:SF7">
    <property type="entry name" value="IMPORTIN-11"/>
    <property type="match status" value="1"/>
</dbReference>
<dbReference type="GO" id="GO:0005635">
    <property type="term" value="C:nuclear envelope"/>
    <property type="evidence" value="ECO:0007669"/>
    <property type="project" value="TreeGrafter"/>
</dbReference>
<dbReference type="PROSITE" id="PS50166">
    <property type="entry name" value="IMPORTIN_B_NT"/>
    <property type="match status" value="1"/>
</dbReference>
<keyword evidence="5" id="KW-1185">Reference proteome</keyword>